<dbReference type="EMBL" id="FLRH01000003">
    <property type="protein sequence ID" value="SBT65819.1"/>
    <property type="molecule type" value="Genomic_DNA"/>
</dbReference>
<keyword evidence="1" id="KW-0472">Membrane</keyword>
<keyword evidence="1" id="KW-0812">Transmembrane</keyword>
<evidence type="ECO:0000313" key="2">
    <source>
        <dbReference type="EMBL" id="SBT65819.1"/>
    </source>
</evidence>
<dbReference type="RefSeq" id="WP_091573705.1">
    <property type="nucleotide sequence ID" value="NZ_FLRH01000003.1"/>
</dbReference>
<gene>
    <name evidence="2" type="ORF">GA0070622_2832</name>
</gene>
<keyword evidence="1" id="KW-1133">Transmembrane helix</keyword>
<dbReference type="AlphaFoldDB" id="A0A1A9BA16"/>
<name>A0A1A9BA16_9ACTN</name>
<evidence type="ECO:0000256" key="1">
    <source>
        <dbReference type="SAM" id="Phobius"/>
    </source>
</evidence>
<dbReference type="Proteomes" id="UP000199558">
    <property type="component" value="Unassembled WGS sequence"/>
</dbReference>
<keyword evidence="3" id="KW-1185">Reference proteome</keyword>
<accession>A0A1A9BA16</accession>
<protein>
    <submittedName>
        <fullName evidence="2">Uncharacterized protein</fullName>
    </submittedName>
</protein>
<feature type="transmembrane region" description="Helical" evidence="1">
    <location>
        <begin position="12"/>
        <end position="31"/>
    </location>
</feature>
<feature type="transmembrane region" description="Helical" evidence="1">
    <location>
        <begin position="43"/>
        <end position="68"/>
    </location>
</feature>
<proteinExistence type="predicted"/>
<organism evidence="2 3">
    <name type="scientific">Micromonospora sediminicola</name>
    <dbReference type="NCBI Taxonomy" id="946078"/>
    <lineage>
        <taxon>Bacteria</taxon>
        <taxon>Bacillati</taxon>
        <taxon>Actinomycetota</taxon>
        <taxon>Actinomycetes</taxon>
        <taxon>Micromonosporales</taxon>
        <taxon>Micromonosporaceae</taxon>
        <taxon>Micromonospora</taxon>
    </lineage>
</organism>
<evidence type="ECO:0000313" key="3">
    <source>
        <dbReference type="Proteomes" id="UP000199558"/>
    </source>
</evidence>
<reference evidence="3" key="1">
    <citation type="submission" date="2016-06" db="EMBL/GenBank/DDBJ databases">
        <authorList>
            <person name="Varghese N."/>
            <person name="Submissions Spin"/>
        </authorList>
    </citation>
    <scope>NUCLEOTIDE SEQUENCE [LARGE SCALE GENOMIC DNA]</scope>
    <source>
        <strain evidence="3">DSM 45794</strain>
    </source>
</reference>
<sequence length="70" mass="7403">MALPLHEGLLFAGWMIALACAAAGGYAILAHRESSRPLTMLRVGRYGVVVAMAGLVGQAIWALLIVLVDR</sequence>